<dbReference type="OrthoDB" id="8194670at2759"/>
<gene>
    <name evidence="6" type="ORF">MELIAE_LOCUS496</name>
</gene>
<dbReference type="InterPro" id="IPR036728">
    <property type="entry name" value="PBP_GOBP_sf"/>
</dbReference>
<feature type="signal peptide" evidence="5">
    <location>
        <begin position="1"/>
        <end position="19"/>
    </location>
</feature>
<evidence type="ECO:0000256" key="3">
    <source>
        <dbReference type="ARBA" id="ARBA00022525"/>
    </source>
</evidence>
<dbReference type="PANTHER" id="PTHR11857:SF43">
    <property type="entry name" value="GEO07291P1-RELATED"/>
    <property type="match status" value="1"/>
</dbReference>
<keyword evidence="7" id="KW-1185">Reference proteome</keyword>
<dbReference type="Gene3D" id="1.10.238.20">
    <property type="entry name" value="Pheromone/general odorant binding protein domain"/>
    <property type="match status" value="1"/>
</dbReference>
<dbReference type="GO" id="GO:0007608">
    <property type="term" value="P:sensory perception of smell"/>
    <property type="evidence" value="ECO:0007669"/>
    <property type="project" value="TreeGrafter"/>
</dbReference>
<evidence type="ECO:0000256" key="5">
    <source>
        <dbReference type="SAM" id="SignalP"/>
    </source>
</evidence>
<reference evidence="6" key="1">
    <citation type="submission" date="2021-12" db="EMBL/GenBank/DDBJ databases">
        <authorList>
            <person name="King R."/>
        </authorList>
    </citation>
    <scope>NUCLEOTIDE SEQUENCE</scope>
</reference>
<sequence>MKQVLFCCVLAVTLYWSNAKPAETSPKDAVIGVLEVLKKISEKSLECKAEYKISDELFNKIQNSEKVDSPEAKQYMHCFLLKMGIQKANGEFDAEAVSQIMRSGKPLTKEELNCLKPKGTPEESAYEFYKCFN</sequence>
<dbReference type="Proteomes" id="UP001154078">
    <property type="component" value="Chromosome 1"/>
</dbReference>
<dbReference type="CDD" id="cd23992">
    <property type="entry name" value="PBP_GOBP"/>
    <property type="match status" value="1"/>
</dbReference>
<proteinExistence type="inferred from homology"/>
<accession>A0A9P0AR35</accession>
<dbReference type="AlphaFoldDB" id="A0A9P0AR35"/>
<dbReference type="SMART" id="SM00708">
    <property type="entry name" value="PhBP"/>
    <property type="match status" value="1"/>
</dbReference>
<evidence type="ECO:0000256" key="4">
    <source>
        <dbReference type="ARBA" id="ARBA00022729"/>
    </source>
</evidence>
<dbReference type="Pfam" id="PF01395">
    <property type="entry name" value="PBP_GOBP"/>
    <property type="match status" value="1"/>
</dbReference>
<dbReference type="InterPro" id="IPR006170">
    <property type="entry name" value="PBP/GOBP"/>
</dbReference>
<organism evidence="6 7">
    <name type="scientific">Brassicogethes aeneus</name>
    <name type="common">Rape pollen beetle</name>
    <name type="synonym">Meligethes aeneus</name>
    <dbReference type="NCBI Taxonomy" id="1431903"/>
    <lineage>
        <taxon>Eukaryota</taxon>
        <taxon>Metazoa</taxon>
        <taxon>Ecdysozoa</taxon>
        <taxon>Arthropoda</taxon>
        <taxon>Hexapoda</taxon>
        <taxon>Insecta</taxon>
        <taxon>Pterygota</taxon>
        <taxon>Neoptera</taxon>
        <taxon>Endopterygota</taxon>
        <taxon>Coleoptera</taxon>
        <taxon>Polyphaga</taxon>
        <taxon>Cucujiformia</taxon>
        <taxon>Nitidulidae</taxon>
        <taxon>Meligethinae</taxon>
        <taxon>Brassicogethes</taxon>
    </lineage>
</organism>
<name>A0A9P0AR35_BRAAE</name>
<evidence type="ECO:0000313" key="7">
    <source>
        <dbReference type="Proteomes" id="UP001154078"/>
    </source>
</evidence>
<evidence type="ECO:0000313" key="6">
    <source>
        <dbReference type="EMBL" id="CAH0546302.1"/>
    </source>
</evidence>
<keyword evidence="3" id="KW-0964">Secreted</keyword>
<dbReference type="GO" id="GO:0005615">
    <property type="term" value="C:extracellular space"/>
    <property type="evidence" value="ECO:0007669"/>
    <property type="project" value="TreeGrafter"/>
</dbReference>
<feature type="chain" id="PRO_5040414328" evidence="5">
    <location>
        <begin position="20"/>
        <end position="133"/>
    </location>
</feature>
<keyword evidence="4 5" id="KW-0732">Signal</keyword>
<dbReference type="EMBL" id="OV121132">
    <property type="protein sequence ID" value="CAH0546302.1"/>
    <property type="molecule type" value="Genomic_DNA"/>
</dbReference>
<dbReference type="GO" id="GO:0005549">
    <property type="term" value="F:odorant binding"/>
    <property type="evidence" value="ECO:0007669"/>
    <property type="project" value="InterPro"/>
</dbReference>
<dbReference type="PANTHER" id="PTHR11857">
    <property type="entry name" value="ODORANT BINDING PROTEIN-RELATED"/>
    <property type="match status" value="1"/>
</dbReference>
<comment type="subcellular location">
    <subcellularLocation>
        <location evidence="1">Secreted</location>
    </subcellularLocation>
</comment>
<protein>
    <submittedName>
        <fullName evidence="6">Uncharacterized protein</fullName>
    </submittedName>
</protein>
<evidence type="ECO:0000256" key="2">
    <source>
        <dbReference type="ARBA" id="ARBA00008098"/>
    </source>
</evidence>
<comment type="similarity">
    <text evidence="2">Belongs to the PBP/GOBP family.</text>
</comment>
<evidence type="ECO:0000256" key="1">
    <source>
        <dbReference type="ARBA" id="ARBA00004613"/>
    </source>
</evidence>
<dbReference type="SUPFAM" id="SSF47565">
    <property type="entry name" value="Insect pheromone/odorant-binding proteins"/>
    <property type="match status" value="1"/>
</dbReference>